<reference evidence="1 2" key="1">
    <citation type="journal article" date="2023" name="G3 (Bethesda)">
        <title>A chromosome-length genome assembly and annotation of blackberry (Rubus argutus, cv. 'Hillquist').</title>
        <authorList>
            <person name="Bruna T."/>
            <person name="Aryal R."/>
            <person name="Dudchenko O."/>
            <person name="Sargent D.J."/>
            <person name="Mead D."/>
            <person name="Buti M."/>
            <person name="Cavallini A."/>
            <person name="Hytonen T."/>
            <person name="Andres J."/>
            <person name="Pham M."/>
            <person name="Weisz D."/>
            <person name="Mascagni F."/>
            <person name="Usai G."/>
            <person name="Natali L."/>
            <person name="Bassil N."/>
            <person name="Fernandez G.E."/>
            <person name="Lomsadze A."/>
            <person name="Armour M."/>
            <person name="Olukolu B."/>
            <person name="Poorten T."/>
            <person name="Britton C."/>
            <person name="Davik J."/>
            <person name="Ashrafi H."/>
            <person name="Aiden E.L."/>
            <person name="Borodovsky M."/>
            <person name="Worthington M."/>
        </authorList>
    </citation>
    <scope>NUCLEOTIDE SEQUENCE [LARGE SCALE GENOMIC DNA]</scope>
    <source>
        <strain evidence="1">PI 553951</strain>
    </source>
</reference>
<dbReference type="Proteomes" id="UP001457282">
    <property type="component" value="Unassembled WGS sequence"/>
</dbReference>
<keyword evidence="2" id="KW-1185">Reference proteome</keyword>
<proteinExistence type="predicted"/>
<sequence>MASQIVSLSTAENQLVKIDNQLEFWYQWFHSSSGCLLYELPNTVPHMPRLLNGVQLPNKAITEHELMEPVMWHEFQGNAPTQKQGCQQSLKCAVQGGRDRRRRNSNDADVWFGGLGSRRCGVANNSGRRAGGSTWEQIGVAGFDGWETQVWVGARRDARAGKPAGWCCFETAWISVCAA</sequence>
<gene>
    <name evidence="1" type="ORF">M0R45_015816</name>
</gene>
<organism evidence="1 2">
    <name type="scientific">Rubus argutus</name>
    <name type="common">Southern blackberry</name>
    <dbReference type="NCBI Taxonomy" id="59490"/>
    <lineage>
        <taxon>Eukaryota</taxon>
        <taxon>Viridiplantae</taxon>
        <taxon>Streptophyta</taxon>
        <taxon>Embryophyta</taxon>
        <taxon>Tracheophyta</taxon>
        <taxon>Spermatophyta</taxon>
        <taxon>Magnoliopsida</taxon>
        <taxon>eudicotyledons</taxon>
        <taxon>Gunneridae</taxon>
        <taxon>Pentapetalae</taxon>
        <taxon>rosids</taxon>
        <taxon>fabids</taxon>
        <taxon>Rosales</taxon>
        <taxon>Rosaceae</taxon>
        <taxon>Rosoideae</taxon>
        <taxon>Rosoideae incertae sedis</taxon>
        <taxon>Rubus</taxon>
    </lineage>
</organism>
<dbReference type="EMBL" id="JBEDUW010000003">
    <property type="protein sequence ID" value="KAK9939107.1"/>
    <property type="molecule type" value="Genomic_DNA"/>
</dbReference>
<evidence type="ECO:0000313" key="1">
    <source>
        <dbReference type="EMBL" id="KAK9939107.1"/>
    </source>
</evidence>
<dbReference type="AlphaFoldDB" id="A0AAW1XUF9"/>
<evidence type="ECO:0000313" key="2">
    <source>
        <dbReference type="Proteomes" id="UP001457282"/>
    </source>
</evidence>
<comment type="caution">
    <text evidence="1">The sequence shown here is derived from an EMBL/GenBank/DDBJ whole genome shotgun (WGS) entry which is preliminary data.</text>
</comment>
<name>A0AAW1XUF9_RUBAR</name>
<protein>
    <submittedName>
        <fullName evidence="1">Uncharacterized protein</fullName>
    </submittedName>
</protein>
<accession>A0AAW1XUF9</accession>